<feature type="region of interest" description="Disordered" evidence="1">
    <location>
        <begin position="1"/>
        <end position="30"/>
    </location>
</feature>
<feature type="region of interest" description="Disordered" evidence="1">
    <location>
        <begin position="45"/>
        <end position="86"/>
    </location>
</feature>
<dbReference type="Proteomes" id="UP000078492">
    <property type="component" value="Unassembled WGS sequence"/>
</dbReference>
<name>A0A195E9I1_9HYME</name>
<keyword evidence="3" id="KW-1185">Reference proteome</keyword>
<accession>A0A195E9I1</accession>
<sequence length="86" mass="9580">MKLRLITTDVKEENRRRTSKASGRSRKGVAQALVKEDRFERHEGMNPLSVINRAGDPADGAVKEPLQGTEIPYGRGNFPTEESIKS</sequence>
<proteinExistence type="predicted"/>
<evidence type="ECO:0000313" key="2">
    <source>
        <dbReference type="EMBL" id="KYN21472.1"/>
    </source>
</evidence>
<organism evidence="2 3">
    <name type="scientific">Trachymyrmex cornetzi</name>
    <dbReference type="NCBI Taxonomy" id="471704"/>
    <lineage>
        <taxon>Eukaryota</taxon>
        <taxon>Metazoa</taxon>
        <taxon>Ecdysozoa</taxon>
        <taxon>Arthropoda</taxon>
        <taxon>Hexapoda</taxon>
        <taxon>Insecta</taxon>
        <taxon>Pterygota</taxon>
        <taxon>Neoptera</taxon>
        <taxon>Endopterygota</taxon>
        <taxon>Hymenoptera</taxon>
        <taxon>Apocrita</taxon>
        <taxon>Aculeata</taxon>
        <taxon>Formicoidea</taxon>
        <taxon>Formicidae</taxon>
        <taxon>Myrmicinae</taxon>
        <taxon>Trachymyrmex</taxon>
    </lineage>
</organism>
<evidence type="ECO:0000256" key="1">
    <source>
        <dbReference type="SAM" id="MobiDB-lite"/>
    </source>
</evidence>
<protein>
    <submittedName>
        <fullName evidence="2">Uncharacterized protein</fullName>
    </submittedName>
</protein>
<reference evidence="2 3" key="1">
    <citation type="submission" date="2015-09" db="EMBL/GenBank/DDBJ databases">
        <title>Trachymyrmex cornetzi WGS genome.</title>
        <authorList>
            <person name="Nygaard S."/>
            <person name="Hu H."/>
            <person name="Boomsma J."/>
            <person name="Zhang G."/>
        </authorList>
    </citation>
    <scope>NUCLEOTIDE SEQUENCE [LARGE SCALE GENOMIC DNA]</scope>
    <source>
        <strain evidence="2">Tcor2-1</strain>
        <tissue evidence="2">Whole body</tissue>
    </source>
</reference>
<feature type="compositionally biased region" description="Basic residues" evidence="1">
    <location>
        <begin position="17"/>
        <end position="27"/>
    </location>
</feature>
<evidence type="ECO:0000313" key="3">
    <source>
        <dbReference type="Proteomes" id="UP000078492"/>
    </source>
</evidence>
<dbReference type="EMBL" id="KQ979440">
    <property type="protein sequence ID" value="KYN21472.1"/>
    <property type="molecule type" value="Genomic_DNA"/>
</dbReference>
<gene>
    <name evidence="2" type="ORF">ALC57_06085</name>
</gene>
<dbReference type="AlphaFoldDB" id="A0A195E9I1"/>